<organism evidence="1 2">
    <name type="scientific">Deinococcus hopiensis KR-140</name>
    <dbReference type="NCBI Taxonomy" id="695939"/>
    <lineage>
        <taxon>Bacteria</taxon>
        <taxon>Thermotogati</taxon>
        <taxon>Deinococcota</taxon>
        <taxon>Deinococci</taxon>
        <taxon>Deinococcales</taxon>
        <taxon>Deinococcaceae</taxon>
        <taxon>Deinococcus</taxon>
    </lineage>
</organism>
<evidence type="ECO:0000313" key="2">
    <source>
        <dbReference type="Proteomes" id="UP000192582"/>
    </source>
</evidence>
<dbReference type="OrthoDB" id="73096at2"/>
<proteinExistence type="predicted"/>
<dbReference type="AlphaFoldDB" id="A0A1W1UXV2"/>
<protein>
    <submittedName>
        <fullName evidence="1">Uncharacterized protein</fullName>
    </submittedName>
</protein>
<sequence>MTMMHLPTSVQAAVRAAQELREAKQFLRSGHLIKGVQRQDRAKRELYQAVQGLMQSEQTQTPIQKSFDPFVMALEDYQTAYDQRQADSTNGPAALALVKAVKKVIGELDRLEQVLN</sequence>
<keyword evidence="2" id="KW-1185">Reference proteome</keyword>
<dbReference type="RefSeq" id="WP_084047519.1">
    <property type="nucleotide sequence ID" value="NZ_FWWU01000008.1"/>
</dbReference>
<name>A0A1W1UXV2_9DEIO</name>
<dbReference type="EMBL" id="FWWU01000008">
    <property type="protein sequence ID" value="SMB85935.1"/>
    <property type="molecule type" value="Genomic_DNA"/>
</dbReference>
<gene>
    <name evidence="1" type="ORF">SAMN00790413_03610</name>
</gene>
<dbReference type="Proteomes" id="UP000192582">
    <property type="component" value="Unassembled WGS sequence"/>
</dbReference>
<evidence type="ECO:0000313" key="1">
    <source>
        <dbReference type="EMBL" id="SMB85935.1"/>
    </source>
</evidence>
<reference evidence="1 2" key="1">
    <citation type="submission" date="2017-04" db="EMBL/GenBank/DDBJ databases">
        <authorList>
            <person name="Afonso C.L."/>
            <person name="Miller P.J."/>
            <person name="Scott M.A."/>
            <person name="Spackman E."/>
            <person name="Goraichik I."/>
            <person name="Dimitrov K.M."/>
            <person name="Suarez D.L."/>
            <person name="Swayne D.E."/>
        </authorList>
    </citation>
    <scope>NUCLEOTIDE SEQUENCE [LARGE SCALE GENOMIC DNA]</scope>
    <source>
        <strain evidence="1 2">KR-140</strain>
    </source>
</reference>
<accession>A0A1W1UXV2</accession>